<evidence type="ECO:0000313" key="2">
    <source>
        <dbReference type="EMBL" id="CEA07130.1"/>
    </source>
</evidence>
<dbReference type="PROSITE" id="PS51257">
    <property type="entry name" value="PROKAR_LIPOPROTEIN"/>
    <property type="match status" value="1"/>
</dbReference>
<dbReference type="InterPro" id="IPR028082">
    <property type="entry name" value="Peripla_BP_I"/>
</dbReference>
<reference evidence="2" key="1">
    <citation type="submission" date="2014-07" db="EMBL/GenBank/DDBJ databases">
        <authorList>
            <person name="Urmite Genomes Urmite Genomes"/>
        </authorList>
    </citation>
    <scope>NUCLEOTIDE SEQUENCE</scope>
    <source>
        <strain evidence="2">11W110_air</strain>
    </source>
</reference>
<dbReference type="InterPro" id="IPR007487">
    <property type="entry name" value="ABC_transpt-TYRBP-like"/>
</dbReference>
<dbReference type="Gene3D" id="3.40.50.2300">
    <property type="match status" value="2"/>
</dbReference>
<name>A0A078MLI6_9MICC</name>
<dbReference type="Pfam" id="PF04392">
    <property type="entry name" value="ABC_sub_bind"/>
    <property type="match status" value="1"/>
</dbReference>
<dbReference type="SUPFAM" id="SSF53822">
    <property type="entry name" value="Periplasmic binding protein-like I"/>
    <property type="match status" value="1"/>
</dbReference>
<proteinExistence type="predicted"/>
<protein>
    <submittedName>
        <fullName evidence="2">ABC transporter substrate binding protein</fullName>
    </submittedName>
</protein>
<gene>
    <name evidence="2" type="ORF">BN1051_00443</name>
</gene>
<sequence>MNKRTGALGALLLGVALTATACGGDTAAEGSGEGGPESISIGISQLVEHPSLDAAREGFVRALEENGYTEGENLELDVQNAQADQATATTIASTFAADGKDLVLAIATPAAQAAAQAIPDIPVLFTAVTEPEVAGLVSSWDAPGANVTGTSDLNPVAEQLGLIKELDPDAKSVGIVYSSGEVNSEVQVELAEEAAKELGLEVKLATVSNSAEVQQATESLDVDALYIPTDNNVVSALQTVIQIAEAKQLPVVVGEGDSVENGGVATYGLDYESLGYQTGLMALKVLEDGADPAEMPVETLEEIQLIINKSAAERLGVELSQEMLDKADKVIE</sequence>
<feature type="signal peptide" evidence="1">
    <location>
        <begin position="1"/>
        <end position="21"/>
    </location>
</feature>
<dbReference type="EMBL" id="LN483070">
    <property type="protein sequence ID" value="CEA07130.1"/>
    <property type="molecule type" value="Genomic_DNA"/>
</dbReference>
<feature type="chain" id="PRO_5001742285" evidence="1">
    <location>
        <begin position="22"/>
        <end position="332"/>
    </location>
</feature>
<dbReference type="PANTHER" id="PTHR35271">
    <property type="entry name" value="ABC TRANSPORTER, SUBSTRATE-BINDING LIPOPROTEIN-RELATED"/>
    <property type="match status" value="1"/>
</dbReference>
<dbReference type="CDD" id="cd06325">
    <property type="entry name" value="PBP1_ABC_unchar_transporter"/>
    <property type="match status" value="1"/>
</dbReference>
<dbReference type="PANTHER" id="PTHR35271:SF1">
    <property type="entry name" value="ABC TRANSPORTER, SUBSTRATE-BINDING LIPOPROTEIN"/>
    <property type="match status" value="1"/>
</dbReference>
<organism evidence="2">
    <name type="scientific">Arthrobacter saudimassiliensis</name>
    <dbReference type="NCBI Taxonomy" id="1461584"/>
    <lineage>
        <taxon>Bacteria</taxon>
        <taxon>Bacillati</taxon>
        <taxon>Actinomycetota</taxon>
        <taxon>Actinomycetes</taxon>
        <taxon>Micrococcales</taxon>
        <taxon>Micrococcaceae</taxon>
        <taxon>Arthrobacter</taxon>
    </lineage>
</organism>
<dbReference type="PATRIC" id="fig|1461584.3.peg.433"/>
<accession>A0A078MLI6</accession>
<evidence type="ECO:0000256" key="1">
    <source>
        <dbReference type="SAM" id="SignalP"/>
    </source>
</evidence>
<dbReference type="AlphaFoldDB" id="A0A078MLI6"/>
<keyword evidence="1" id="KW-0732">Signal</keyword>